<organism evidence="1 2">
    <name type="scientific">Caerostris extrusa</name>
    <name type="common">Bark spider</name>
    <name type="synonym">Caerostris bankana</name>
    <dbReference type="NCBI Taxonomy" id="172846"/>
    <lineage>
        <taxon>Eukaryota</taxon>
        <taxon>Metazoa</taxon>
        <taxon>Ecdysozoa</taxon>
        <taxon>Arthropoda</taxon>
        <taxon>Chelicerata</taxon>
        <taxon>Arachnida</taxon>
        <taxon>Araneae</taxon>
        <taxon>Araneomorphae</taxon>
        <taxon>Entelegynae</taxon>
        <taxon>Araneoidea</taxon>
        <taxon>Araneidae</taxon>
        <taxon>Caerostris</taxon>
    </lineage>
</organism>
<keyword evidence="2" id="KW-1185">Reference proteome</keyword>
<dbReference type="AlphaFoldDB" id="A0AAV4N6D3"/>
<name>A0AAV4N6D3_CAEEX</name>
<evidence type="ECO:0000313" key="2">
    <source>
        <dbReference type="Proteomes" id="UP001054945"/>
    </source>
</evidence>
<comment type="caution">
    <text evidence="1">The sequence shown here is derived from an EMBL/GenBank/DDBJ whole genome shotgun (WGS) entry which is preliminary data.</text>
</comment>
<dbReference type="EMBL" id="BPLR01020579">
    <property type="protein sequence ID" value="GIX80263.1"/>
    <property type="molecule type" value="Genomic_DNA"/>
</dbReference>
<gene>
    <name evidence="1" type="ORF">CEXT_326681</name>
</gene>
<reference evidence="1 2" key="1">
    <citation type="submission" date="2021-06" db="EMBL/GenBank/DDBJ databases">
        <title>Caerostris extrusa draft genome.</title>
        <authorList>
            <person name="Kono N."/>
            <person name="Arakawa K."/>
        </authorList>
    </citation>
    <scope>NUCLEOTIDE SEQUENCE [LARGE SCALE GENOMIC DNA]</scope>
</reference>
<protein>
    <submittedName>
        <fullName evidence="1">Uncharacterized protein</fullName>
    </submittedName>
</protein>
<accession>A0AAV4N6D3</accession>
<evidence type="ECO:0000313" key="1">
    <source>
        <dbReference type="EMBL" id="GIX80263.1"/>
    </source>
</evidence>
<sequence length="95" mass="10310">MFPIQSIGTSNVCAAQKRSKHGRDPYHVMWPLLSARMMTSRDETAPSVGGKVKAINEEELTRHLAKFACVTGEGNRVGNVLVKNLSGSVLRGDVT</sequence>
<proteinExistence type="predicted"/>
<dbReference type="Proteomes" id="UP001054945">
    <property type="component" value="Unassembled WGS sequence"/>
</dbReference>